<accession>A4VPE7</accession>
<keyword evidence="8" id="KW-1185">Reference proteome</keyword>
<dbReference type="eggNOG" id="COG4294">
    <property type="taxonomic scope" value="Bacteria"/>
</dbReference>
<dbReference type="InterPro" id="IPR004601">
    <property type="entry name" value="UvdE"/>
</dbReference>
<evidence type="ECO:0000256" key="1">
    <source>
        <dbReference type="ARBA" id="ARBA00022722"/>
    </source>
</evidence>
<evidence type="ECO:0000256" key="2">
    <source>
        <dbReference type="ARBA" id="ARBA00022759"/>
    </source>
</evidence>
<dbReference type="InterPro" id="IPR036237">
    <property type="entry name" value="Xyl_isomerase-like_sf"/>
</dbReference>
<evidence type="ECO:0000313" key="8">
    <source>
        <dbReference type="Proteomes" id="UP000000233"/>
    </source>
</evidence>
<reference evidence="7 8" key="1">
    <citation type="journal article" date="2008" name="Proc. Natl. Acad. Sci. U.S.A.">
        <title>Nitrogen fixation island and rhizosphere competence traits in the genome of root-associated Pseudomonas stutzeri A1501.</title>
        <authorList>
            <person name="Yan Y."/>
            <person name="Yang J."/>
            <person name="Dou Y."/>
            <person name="Chen M."/>
            <person name="Ping S."/>
            <person name="Peng J."/>
            <person name="Lu W."/>
            <person name="Zhang W."/>
            <person name="Yao Z."/>
            <person name="Li H."/>
            <person name="Liu W."/>
            <person name="He S."/>
            <person name="Geng L."/>
            <person name="Zhang X."/>
            <person name="Yang F."/>
            <person name="Yu H."/>
            <person name="Zhan Y."/>
            <person name="Li D."/>
            <person name="Lin Z."/>
            <person name="Wang Y."/>
            <person name="Elmerich C."/>
            <person name="Lin M."/>
            <person name="Jin Q."/>
        </authorList>
    </citation>
    <scope>NUCLEOTIDE SEQUENCE [LARGE SCALE GENOMIC DNA]</scope>
    <source>
        <strain evidence="7 8">A1501</strain>
    </source>
</reference>
<dbReference type="PANTHER" id="PTHR31290:SF5">
    <property type="entry name" value="UV-DAMAGE ENDONUCLEASE"/>
    <property type="match status" value="1"/>
</dbReference>
<evidence type="ECO:0000313" key="7">
    <source>
        <dbReference type="EMBL" id="ABP80848.1"/>
    </source>
</evidence>
<keyword evidence="3" id="KW-0227">DNA damage</keyword>
<sequence length="375" mass="43613">MGVRGCFVGGRALGSTRAGLNRQWSERRPVIDEESMPRIGFACMYRHPQQSLSLKELERIERTFNPRSTTLRWMASAGREAAEAKLEEIVEHNLNAQRVLLEYVATLPPMLRMLRLSSDLLPFYRHAEIAPFYRRAEVQSRLEAGFAAIGKLARAHDIRLSMHPGQYCVLGSDKPQVVENSLAEFEYHADMIRMMGYGRRFQDFKCNLHIAGRLGAEGVRAVWPRLSAEARQCITFENDEKTYGLDDCLGLADLAPVVLDIHHCWIHEDRHIEPDDPRIERILQSWRGVRPTMHYSQPPERLMELGFAPERKLEIPELLEQVSKRDLYAHSKRMWNRWTNRYAFQFLDRFDIMLEAKDKNLAALDFHHEYRRVGA</sequence>
<dbReference type="GO" id="GO:0009411">
    <property type="term" value="P:response to UV"/>
    <property type="evidence" value="ECO:0007669"/>
    <property type="project" value="InterPro"/>
</dbReference>
<proteinExistence type="predicted"/>
<keyword evidence="4" id="KW-0228">DNA excision</keyword>
<gene>
    <name evidence="7" type="ordered locus">PST_3212</name>
</gene>
<keyword evidence="1" id="KW-0540">Nuclease</keyword>
<name>A4VPE7_STUS1</name>
<evidence type="ECO:0000256" key="4">
    <source>
        <dbReference type="ARBA" id="ARBA00022769"/>
    </source>
</evidence>
<dbReference type="Pfam" id="PF03851">
    <property type="entry name" value="UvdE"/>
    <property type="match status" value="1"/>
</dbReference>
<keyword evidence="5" id="KW-0378">Hydrolase</keyword>
<dbReference type="GO" id="GO:0004519">
    <property type="term" value="F:endonuclease activity"/>
    <property type="evidence" value="ECO:0007669"/>
    <property type="project" value="UniProtKB-KW"/>
</dbReference>
<dbReference type="Gene3D" id="3.20.20.150">
    <property type="entry name" value="Divalent-metal-dependent TIM barrel enzymes"/>
    <property type="match status" value="1"/>
</dbReference>
<dbReference type="EMBL" id="CP000304">
    <property type="protein sequence ID" value="ABP80848.1"/>
    <property type="molecule type" value="Genomic_DNA"/>
</dbReference>
<keyword evidence="6" id="KW-0234">DNA repair</keyword>
<dbReference type="GO" id="GO:0016787">
    <property type="term" value="F:hydrolase activity"/>
    <property type="evidence" value="ECO:0007669"/>
    <property type="project" value="UniProtKB-KW"/>
</dbReference>
<protein>
    <submittedName>
        <fullName evidence="7">UV damage repair endonuclease</fullName>
    </submittedName>
</protein>
<dbReference type="GO" id="GO:0006289">
    <property type="term" value="P:nucleotide-excision repair"/>
    <property type="evidence" value="ECO:0007669"/>
    <property type="project" value="InterPro"/>
</dbReference>
<dbReference type="HOGENOM" id="CLU_017168_0_1_6"/>
<dbReference type="Proteomes" id="UP000000233">
    <property type="component" value="Chromosome"/>
</dbReference>
<dbReference type="KEGG" id="psa:PST_3212"/>
<evidence type="ECO:0000256" key="3">
    <source>
        <dbReference type="ARBA" id="ARBA00022763"/>
    </source>
</evidence>
<evidence type="ECO:0000256" key="6">
    <source>
        <dbReference type="ARBA" id="ARBA00023204"/>
    </source>
</evidence>
<dbReference type="AlphaFoldDB" id="A4VPE7"/>
<dbReference type="SUPFAM" id="SSF51658">
    <property type="entry name" value="Xylose isomerase-like"/>
    <property type="match status" value="1"/>
</dbReference>
<keyword evidence="2 7" id="KW-0255">Endonuclease</keyword>
<dbReference type="PANTHER" id="PTHR31290">
    <property type="entry name" value="UV-DAMAGE ENDONUCLEASE"/>
    <property type="match status" value="1"/>
</dbReference>
<organism evidence="7 8">
    <name type="scientific">Stutzerimonas stutzeri (strain A1501)</name>
    <name type="common">Pseudomonas stutzeri</name>
    <dbReference type="NCBI Taxonomy" id="379731"/>
    <lineage>
        <taxon>Bacteria</taxon>
        <taxon>Pseudomonadati</taxon>
        <taxon>Pseudomonadota</taxon>
        <taxon>Gammaproteobacteria</taxon>
        <taxon>Pseudomonadales</taxon>
        <taxon>Pseudomonadaceae</taxon>
        <taxon>Stutzerimonas</taxon>
    </lineage>
</organism>
<evidence type="ECO:0000256" key="5">
    <source>
        <dbReference type="ARBA" id="ARBA00022801"/>
    </source>
</evidence>